<comment type="caution">
    <text evidence="7">The sequence shown here is derived from an EMBL/GenBank/DDBJ whole genome shotgun (WGS) entry which is preliminary data.</text>
</comment>
<evidence type="ECO:0000259" key="6">
    <source>
        <dbReference type="Pfam" id="PF08245"/>
    </source>
</evidence>
<evidence type="ECO:0000259" key="5">
    <source>
        <dbReference type="Pfam" id="PF02875"/>
    </source>
</evidence>
<keyword evidence="4" id="KW-0812">Transmembrane</keyword>
<dbReference type="PATRIC" id="fig|1872076.5.peg.1700"/>
<dbReference type="GO" id="GO:0016881">
    <property type="term" value="F:acid-amino acid ligase activity"/>
    <property type="evidence" value="ECO:0007669"/>
    <property type="project" value="InterPro"/>
</dbReference>
<dbReference type="Pfam" id="PF02875">
    <property type="entry name" value="Mur_ligase_C"/>
    <property type="match status" value="1"/>
</dbReference>
<organism evidence="7 8">
    <name type="scientific">Candidatus Scalindua rubra</name>
    <dbReference type="NCBI Taxonomy" id="1872076"/>
    <lineage>
        <taxon>Bacteria</taxon>
        <taxon>Pseudomonadati</taxon>
        <taxon>Planctomycetota</taxon>
        <taxon>Candidatus Brocadiia</taxon>
        <taxon>Candidatus Brocadiales</taxon>
        <taxon>Candidatus Scalinduaceae</taxon>
        <taxon>Candidatus Scalindua</taxon>
    </lineage>
</organism>
<dbReference type="PANTHER" id="PTHR43024">
    <property type="entry name" value="UDP-N-ACETYLMURAMOYL-TRIPEPTIDE--D-ALANYL-D-ALANINE LIGASE"/>
    <property type="match status" value="1"/>
</dbReference>
<feature type="transmembrane region" description="Helical" evidence="4">
    <location>
        <begin position="72"/>
        <end position="91"/>
    </location>
</feature>
<feature type="domain" description="Mur ligase C-terminal" evidence="5">
    <location>
        <begin position="362"/>
        <end position="485"/>
    </location>
</feature>
<dbReference type="Pfam" id="PF08245">
    <property type="entry name" value="Mur_ligase_M"/>
    <property type="match status" value="1"/>
</dbReference>
<feature type="domain" description="Mur ligase central" evidence="6">
    <location>
        <begin position="148"/>
        <end position="340"/>
    </location>
</feature>
<dbReference type="PANTHER" id="PTHR43024:SF1">
    <property type="entry name" value="UDP-N-ACETYLMURAMOYL-TRIPEPTIDE--D-ALANYL-D-ALANINE LIGASE"/>
    <property type="match status" value="1"/>
</dbReference>
<keyword evidence="4" id="KW-1133">Transmembrane helix</keyword>
<evidence type="ECO:0000313" key="7">
    <source>
        <dbReference type="EMBL" id="ODS33428.1"/>
    </source>
</evidence>
<dbReference type="InterPro" id="IPR036615">
    <property type="entry name" value="Mur_ligase_C_dom_sf"/>
</dbReference>
<dbReference type="InterPro" id="IPR004101">
    <property type="entry name" value="Mur_ligase_C"/>
</dbReference>
<dbReference type="GO" id="GO:0005524">
    <property type="term" value="F:ATP binding"/>
    <property type="evidence" value="ECO:0007669"/>
    <property type="project" value="UniProtKB-KW"/>
</dbReference>
<sequence>MYDILQLIISAIAVVTLLVVAILRVIPFLHMLQLEGYKNKRFIKWLINNPTKTLIVRPLKEPKKKLVFTARATRLFTLTMLLLAFVTYYFFTLSLFFLVTAILIYVCVPILLMLSNMLIYPLEAIINNLYLKSARRKLLRLKPKVIAITGSYGKTSTKDFLASILSKRYRVLKTPGSFNAPMGVCKVIRGELKPEHEIFIVEMGARERGNIKELCDFVRPEIGIITAIGPQHLETFKTIENVVNTKYELVESLPVDGYAVLNYDDEGCRNLVKRIKEKKVLLYGINKDNRKLHLTAKNISMDSKGIYFLAQNGKETTVPCHCKLLGKHNVYNILAAATVALEFRMSLDEIAEVIRTLEPTPHRLQLIRGTGGIAVIDDAFNANPVGARMALEVLGEFKGGGRKVLVTPGLVELGEKEYEENKHLGMVAANVCDFVFLIGPKRTRPVFDGLKEAGFPEASVYVEKNLRAVTERFKNVLRVGDVVLFENDLPDNYSE</sequence>
<dbReference type="InterPro" id="IPR051046">
    <property type="entry name" value="MurCDEF_CellWall_CoF430Synth"/>
</dbReference>
<evidence type="ECO:0000256" key="2">
    <source>
        <dbReference type="ARBA" id="ARBA00022741"/>
    </source>
</evidence>
<reference evidence="7 8" key="1">
    <citation type="submission" date="2016-07" db="EMBL/GenBank/DDBJ databases">
        <title>Draft genome of Scalindua rubra, obtained from a brine-seawater interface in the Red Sea, sheds light on salt adaptation in anammox bacteria.</title>
        <authorList>
            <person name="Speth D.R."/>
            <person name="Lagkouvardos I."/>
            <person name="Wang Y."/>
            <person name="Qian P.-Y."/>
            <person name="Dutilh B.E."/>
            <person name="Jetten M.S."/>
        </authorList>
    </citation>
    <scope>NUCLEOTIDE SEQUENCE [LARGE SCALE GENOMIC DNA]</scope>
    <source>
        <strain evidence="7">BSI-1</strain>
    </source>
</reference>
<keyword evidence="3" id="KW-0067">ATP-binding</keyword>
<proteinExistence type="predicted"/>
<evidence type="ECO:0000256" key="1">
    <source>
        <dbReference type="ARBA" id="ARBA00022598"/>
    </source>
</evidence>
<evidence type="ECO:0000256" key="4">
    <source>
        <dbReference type="SAM" id="Phobius"/>
    </source>
</evidence>
<name>A0A1E3XCV9_9BACT</name>
<keyword evidence="2" id="KW-0547">Nucleotide-binding</keyword>
<gene>
    <name evidence="7" type="ORF">SCARUB_01465</name>
</gene>
<dbReference type="AlphaFoldDB" id="A0A1E3XCV9"/>
<feature type="transmembrane region" description="Helical" evidence="4">
    <location>
        <begin position="6"/>
        <end position="32"/>
    </location>
</feature>
<dbReference type="InterPro" id="IPR036565">
    <property type="entry name" value="Mur-like_cat_sf"/>
</dbReference>
<dbReference type="InterPro" id="IPR013221">
    <property type="entry name" value="Mur_ligase_cen"/>
</dbReference>
<accession>A0A1E3XCV9</accession>
<dbReference type="SUPFAM" id="SSF53244">
    <property type="entry name" value="MurD-like peptide ligases, peptide-binding domain"/>
    <property type="match status" value="1"/>
</dbReference>
<dbReference type="Gene3D" id="3.40.1190.10">
    <property type="entry name" value="Mur-like, catalytic domain"/>
    <property type="match status" value="1"/>
</dbReference>
<feature type="transmembrane region" description="Helical" evidence="4">
    <location>
        <begin position="97"/>
        <end position="130"/>
    </location>
</feature>
<dbReference type="Gene3D" id="3.90.190.20">
    <property type="entry name" value="Mur ligase, C-terminal domain"/>
    <property type="match status" value="1"/>
</dbReference>
<evidence type="ECO:0000256" key="3">
    <source>
        <dbReference type="ARBA" id="ARBA00022840"/>
    </source>
</evidence>
<dbReference type="Proteomes" id="UP000094056">
    <property type="component" value="Unassembled WGS sequence"/>
</dbReference>
<dbReference type="SUPFAM" id="SSF53623">
    <property type="entry name" value="MurD-like peptide ligases, catalytic domain"/>
    <property type="match status" value="1"/>
</dbReference>
<keyword evidence="4" id="KW-0472">Membrane</keyword>
<protein>
    <submittedName>
        <fullName evidence="7">UDP-N-acetylmuramyl pentapeptide synthase</fullName>
    </submittedName>
</protein>
<evidence type="ECO:0000313" key="8">
    <source>
        <dbReference type="Proteomes" id="UP000094056"/>
    </source>
</evidence>
<keyword evidence="1" id="KW-0436">Ligase</keyword>
<dbReference type="EMBL" id="MAYW01000029">
    <property type="protein sequence ID" value="ODS33428.1"/>
    <property type="molecule type" value="Genomic_DNA"/>
</dbReference>